<dbReference type="AlphaFoldDB" id="A0A1W6L3Z3"/>
<dbReference type="InterPro" id="IPR041413">
    <property type="entry name" value="MLTR_LBD"/>
</dbReference>
<dbReference type="SUPFAM" id="SSF47413">
    <property type="entry name" value="lambda repressor-like DNA-binding domains"/>
    <property type="match status" value="1"/>
</dbReference>
<dbReference type="KEGG" id="rgu:A4W93_03205"/>
<feature type="domain" description="HTH cro/C1-type" evidence="1">
    <location>
        <begin position="9"/>
        <end position="45"/>
    </location>
</feature>
<dbReference type="Gene3D" id="1.10.260.40">
    <property type="entry name" value="lambda repressor-like DNA-binding domains"/>
    <property type="match status" value="1"/>
</dbReference>
<protein>
    <recommendedName>
        <fullName evidence="1">HTH cro/C1-type domain-containing protein</fullName>
    </recommendedName>
</protein>
<accession>A0A1W6L3Z3</accession>
<reference evidence="2 3" key="1">
    <citation type="submission" date="2016-04" db="EMBL/GenBank/DDBJ databases">
        <title>Complete genome sequence of natural rubber-degrading, novel Gram-negative bacterium, Rhizobacter gummiphilus strain NS21.</title>
        <authorList>
            <person name="Tabata M."/>
            <person name="Kasai D."/>
            <person name="Fukuda M."/>
        </authorList>
    </citation>
    <scope>NUCLEOTIDE SEQUENCE [LARGE SCALE GENOMIC DNA]</scope>
    <source>
        <strain evidence="2 3">NS21</strain>
    </source>
</reference>
<evidence type="ECO:0000313" key="2">
    <source>
        <dbReference type="EMBL" id="ARN19005.1"/>
    </source>
</evidence>
<proteinExistence type="predicted"/>
<dbReference type="InterPro" id="IPR001387">
    <property type="entry name" value="Cro/C1-type_HTH"/>
</dbReference>
<sequence>MHHELAALMKTAREASQLSQMALALRLGVSQRHVNFIERGRSRPSRVLLLDWLTHTGRPASMFNPALRLAGFSALDGGDHVNPCTLPCDAAARRTIELHHPNPGLLFDADWHLVAANDAAGWVLPPAEDGAPLDLIAALTHREGWLARADDPVPVAGALLGQLRAEQWARPSLAPRVDAFEAAVVAAYGTGVRQAVRDPFSTVVEVTLRSEAGPLRFSAVQTWTGLPLDQDMAAVRAELWYPLDDATARAVRDRL</sequence>
<evidence type="ECO:0000313" key="3">
    <source>
        <dbReference type="Proteomes" id="UP000193427"/>
    </source>
</evidence>
<gene>
    <name evidence="2" type="ORF">A4W93_03205</name>
</gene>
<dbReference type="Proteomes" id="UP000193427">
    <property type="component" value="Chromosome"/>
</dbReference>
<dbReference type="GO" id="GO:0003677">
    <property type="term" value="F:DNA binding"/>
    <property type="evidence" value="ECO:0007669"/>
    <property type="project" value="InterPro"/>
</dbReference>
<organism evidence="2 3">
    <name type="scientific">Piscinibacter gummiphilus</name>
    <dbReference type="NCBI Taxonomy" id="946333"/>
    <lineage>
        <taxon>Bacteria</taxon>
        <taxon>Pseudomonadati</taxon>
        <taxon>Pseudomonadota</taxon>
        <taxon>Betaproteobacteria</taxon>
        <taxon>Burkholderiales</taxon>
        <taxon>Sphaerotilaceae</taxon>
        <taxon>Piscinibacter</taxon>
    </lineage>
</organism>
<dbReference type="RefSeq" id="WP_157782107.1">
    <property type="nucleotide sequence ID" value="NZ_BSPR01000002.1"/>
</dbReference>
<dbReference type="PROSITE" id="PS50943">
    <property type="entry name" value="HTH_CROC1"/>
    <property type="match status" value="1"/>
</dbReference>
<keyword evidence="3" id="KW-1185">Reference proteome</keyword>
<dbReference type="InterPro" id="IPR010982">
    <property type="entry name" value="Lambda_DNA-bd_dom_sf"/>
</dbReference>
<dbReference type="Pfam" id="PF13560">
    <property type="entry name" value="HTH_31"/>
    <property type="match status" value="1"/>
</dbReference>
<evidence type="ECO:0000259" key="1">
    <source>
        <dbReference type="PROSITE" id="PS50943"/>
    </source>
</evidence>
<dbReference type="OrthoDB" id="2959414at2"/>
<name>A0A1W6L3Z3_9BURK</name>
<dbReference type="SMART" id="SM00530">
    <property type="entry name" value="HTH_XRE"/>
    <property type="match status" value="1"/>
</dbReference>
<dbReference type="EMBL" id="CP015118">
    <property type="protein sequence ID" value="ARN19005.1"/>
    <property type="molecule type" value="Genomic_DNA"/>
</dbReference>
<dbReference type="STRING" id="946333.A4W93_03205"/>
<dbReference type="CDD" id="cd00093">
    <property type="entry name" value="HTH_XRE"/>
    <property type="match status" value="1"/>
</dbReference>
<dbReference type="Pfam" id="PF17765">
    <property type="entry name" value="MLTR_LBD"/>
    <property type="match status" value="1"/>
</dbReference>